<sequence length="94" mass="10444">MIRIFQSTDRVEAIEFSDAEQTTIRAIIALTGRPITVDYLADGSVRTGVIKDVTNLFVVNLGQFVYRDGNGNIGACDYEYLTENYKEITEDSAA</sequence>
<reference evidence="1 2" key="1">
    <citation type="submission" date="2018-07" db="EMBL/GenBank/DDBJ databases">
        <title>Genomic Encyclopedia of Type Strains, Phase III (KMG-III): the genomes of soil and plant-associated and newly described type strains.</title>
        <authorList>
            <person name="Whitman W."/>
        </authorList>
    </citation>
    <scope>NUCLEOTIDE SEQUENCE [LARGE SCALE GENOMIC DNA]</scope>
    <source>
        <strain evidence="1 2">CECT 8333</strain>
    </source>
</reference>
<gene>
    <name evidence="1" type="ORF">DFP94_101558</name>
</gene>
<proteinExistence type="predicted"/>
<evidence type="ECO:0000313" key="1">
    <source>
        <dbReference type="EMBL" id="RCX22969.1"/>
    </source>
</evidence>
<keyword evidence="2" id="KW-1185">Reference proteome</keyword>
<organism evidence="1 2">
    <name type="scientific">Fontibacillus phaseoli</name>
    <dbReference type="NCBI Taxonomy" id="1416533"/>
    <lineage>
        <taxon>Bacteria</taxon>
        <taxon>Bacillati</taxon>
        <taxon>Bacillota</taxon>
        <taxon>Bacilli</taxon>
        <taxon>Bacillales</taxon>
        <taxon>Paenibacillaceae</taxon>
        <taxon>Fontibacillus</taxon>
    </lineage>
</organism>
<protein>
    <submittedName>
        <fullName evidence="1">Uncharacterized protein</fullName>
    </submittedName>
</protein>
<evidence type="ECO:0000313" key="2">
    <source>
        <dbReference type="Proteomes" id="UP000253090"/>
    </source>
</evidence>
<dbReference type="Proteomes" id="UP000253090">
    <property type="component" value="Unassembled WGS sequence"/>
</dbReference>
<dbReference type="AlphaFoldDB" id="A0A369BMY3"/>
<comment type="caution">
    <text evidence="1">The sequence shown here is derived from an EMBL/GenBank/DDBJ whole genome shotgun (WGS) entry which is preliminary data.</text>
</comment>
<dbReference type="EMBL" id="QPJW01000001">
    <property type="protein sequence ID" value="RCX22969.1"/>
    <property type="molecule type" value="Genomic_DNA"/>
</dbReference>
<name>A0A369BMY3_9BACL</name>
<accession>A0A369BMY3</accession>
<dbReference type="RefSeq" id="WP_181873007.1">
    <property type="nucleotide sequence ID" value="NZ_QPJW01000001.1"/>
</dbReference>